<dbReference type="PANTHER" id="PTHR33426:SF36">
    <property type="entry name" value="C2H2-TYPE DOMAIN-CONTAINING PROTEIN"/>
    <property type="match status" value="1"/>
</dbReference>
<accession>A0A2M4C7F3</accession>
<protein>
    <submittedName>
        <fullName evidence="2">Putative secreted protein</fullName>
    </submittedName>
</protein>
<reference evidence="2" key="1">
    <citation type="submission" date="2018-01" db="EMBL/GenBank/DDBJ databases">
        <title>An insight into the sialome of Amazonian anophelines.</title>
        <authorList>
            <person name="Ribeiro J.M."/>
            <person name="Scarpassa V."/>
            <person name="Calvo E."/>
        </authorList>
    </citation>
    <scope>NUCLEOTIDE SEQUENCE</scope>
    <source>
        <tissue evidence="2">Salivary glands</tissue>
    </source>
</reference>
<dbReference type="EMBL" id="GGFJ01012024">
    <property type="protein sequence ID" value="MBW61165.1"/>
    <property type="molecule type" value="Transcribed_RNA"/>
</dbReference>
<name>A0A2M4C7F3_9DIPT</name>
<feature type="signal peptide" evidence="1">
    <location>
        <begin position="1"/>
        <end position="27"/>
    </location>
</feature>
<keyword evidence="1" id="KW-0732">Signal</keyword>
<organism evidence="2">
    <name type="scientific">Anopheles marajoara</name>
    <dbReference type="NCBI Taxonomy" id="58244"/>
    <lineage>
        <taxon>Eukaryota</taxon>
        <taxon>Metazoa</taxon>
        <taxon>Ecdysozoa</taxon>
        <taxon>Arthropoda</taxon>
        <taxon>Hexapoda</taxon>
        <taxon>Insecta</taxon>
        <taxon>Pterygota</taxon>
        <taxon>Neoptera</taxon>
        <taxon>Endopterygota</taxon>
        <taxon>Diptera</taxon>
        <taxon>Nematocera</taxon>
        <taxon>Culicoidea</taxon>
        <taxon>Culicidae</taxon>
        <taxon>Anophelinae</taxon>
        <taxon>Anopheles</taxon>
    </lineage>
</organism>
<feature type="chain" id="PRO_5014973377" evidence="1">
    <location>
        <begin position="28"/>
        <end position="123"/>
    </location>
</feature>
<proteinExistence type="predicted"/>
<sequence length="123" mass="14557">MRQQMVFQRETLLALLTLVWSFGRVQQQMRVQTVLVSKVLATVHTDMRTFACVDACVCCEVMLQQEGFTTLIARVRTLLWYHVRRWSSVFLYVIIVINLHRFQLRRNAQRRLNLELMRCGVGL</sequence>
<dbReference type="AlphaFoldDB" id="A0A2M4C7F3"/>
<evidence type="ECO:0000313" key="2">
    <source>
        <dbReference type="EMBL" id="MBW61165.1"/>
    </source>
</evidence>
<evidence type="ECO:0000256" key="1">
    <source>
        <dbReference type="SAM" id="SignalP"/>
    </source>
</evidence>
<dbReference type="PANTHER" id="PTHR33426">
    <property type="entry name" value="C2H2-TYPE DOMAIN-CONTAINING PROTEIN"/>
    <property type="match status" value="1"/>
</dbReference>